<keyword evidence="5" id="KW-0998">Cell outer membrane</keyword>
<dbReference type="RefSeq" id="WP_080319728.1">
    <property type="nucleotide sequence ID" value="NZ_MTBC01000010.1"/>
</dbReference>
<dbReference type="InterPro" id="IPR011990">
    <property type="entry name" value="TPR-like_helical_dom_sf"/>
</dbReference>
<dbReference type="AlphaFoldDB" id="A0A1V6LP57"/>
<evidence type="ECO:0000259" key="6">
    <source>
        <dbReference type="Pfam" id="PF07980"/>
    </source>
</evidence>
<dbReference type="OrthoDB" id="5694214at2"/>
<keyword evidence="9" id="KW-1185">Reference proteome</keyword>
<dbReference type="GO" id="GO:0009279">
    <property type="term" value="C:cell outer membrane"/>
    <property type="evidence" value="ECO:0007669"/>
    <property type="project" value="UniProtKB-SubCell"/>
</dbReference>
<sequence>MKNKEKYFIRLFTAFVFIASLLTSCTKDTFLDEELKTQRNNDFFETEDGVLQLAVGAYQRSLAAMFGNEEQFATTNYGTDEFHVGGDATNSSWNNYDASFGPIVQTTRTTSDIPWDRYYVAIGMTNQLISSATNIESTNPAVKRTALGEGYFLRAYNYLKLVRQYGGVPLKLEPSSTVELEFTRASAEEVLAQVISDLTQAYDLLDNSAQAPVKITRDAVAHYLAKAYLTRASEINDSWNSGTKDADLQRVVDLCDEVIANHPLAPNFQDIWAYTEPDGANEFLPELILSAQFSKATHAAYSNFHHVAFTARYDDLPMMRRDLTGMRPYSRLAPTYFAYDAYDKINDSRFWKTFRTKHRVNRGGTFDDGTFGPVEYVPGVDLGILYIINSPEDDRFEFTKNNNNPDILYNGKTIPHVYVAHAADGVSLLAEPRFPSLSKHFDSARNSINDNRGMRDEILARSAETYLMAAEAHIRMGTYAQALAYINEVRMRAAYQDGEDRSYYTDGAEAYPTSDFSQPFEHNSYMNENSYYESNNIPVTTAATDLMVTSISDLPEEDEAIIAKLGYASDYDRMLCFLLNERSRELMGEWHRWEDLSRTLTLVERTRAYNPGAAPFIQDYHVLRPIPQTFLDGVYSSEGAPLTPEQKDNIQNPGY</sequence>
<evidence type="ECO:0000313" key="8">
    <source>
        <dbReference type="EMBL" id="OQD41918.1"/>
    </source>
</evidence>
<protein>
    <submittedName>
        <fullName evidence="8">RagB/SusD family nutrient uptake outer membrane protein</fullName>
    </submittedName>
</protein>
<dbReference type="Proteomes" id="UP000191680">
    <property type="component" value="Unassembled WGS sequence"/>
</dbReference>
<dbReference type="Pfam" id="PF07980">
    <property type="entry name" value="SusD_RagB"/>
    <property type="match status" value="1"/>
</dbReference>
<dbReference type="InterPro" id="IPR033985">
    <property type="entry name" value="SusD-like_N"/>
</dbReference>
<evidence type="ECO:0000256" key="2">
    <source>
        <dbReference type="ARBA" id="ARBA00006275"/>
    </source>
</evidence>
<dbReference type="InterPro" id="IPR012944">
    <property type="entry name" value="SusD_RagB_dom"/>
</dbReference>
<evidence type="ECO:0000256" key="4">
    <source>
        <dbReference type="ARBA" id="ARBA00023136"/>
    </source>
</evidence>
<dbReference type="Pfam" id="PF14322">
    <property type="entry name" value="SusD-like_3"/>
    <property type="match status" value="1"/>
</dbReference>
<comment type="similarity">
    <text evidence="2">Belongs to the SusD family.</text>
</comment>
<proteinExistence type="inferred from homology"/>
<gene>
    <name evidence="8" type="ORF">BUL40_13790</name>
</gene>
<keyword evidence="4" id="KW-0472">Membrane</keyword>
<dbReference type="EMBL" id="MTBC01000010">
    <property type="protein sequence ID" value="OQD41918.1"/>
    <property type="molecule type" value="Genomic_DNA"/>
</dbReference>
<dbReference type="PROSITE" id="PS51257">
    <property type="entry name" value="PROKAR_LIPOPROTEIN"/>
    <property type="match status" value="1"/>
</dbReference>
<comment type="caution">
    <text evidence="8">The sequence shown here is derived from an EMBL/GenBank/DDBJ whole genome shotgun (WGS) entry which is preliminary data.</text>
</comment>
<accession>A0A1V6LP57</accession>
<comment type="subcellular location">
    <subcellularLocation>
        <location evidence="1">Cell outer membrane</location>
    </subcellularLocation>
</comment>
<evidence type="ECO:0000256" key="3">
    <source>
        <dbReference type="ARBA" id="ARBA00022729"/>
    </source>
</evidence>
<dbReference type="Gene3D" id="1.25.40.390">
    <property type="match status" value="1"/>
</dbReference>
<feature type="domain" description="SusD-like N-terminal" evidence="7">
    <location>
        <begin position="30"/>
        <end position="229"/>
    </location>
</feature>
<evidence type="ECO:0000256" key="1">
    <source>
        <dbReference type="ARBA" id="ARBA00004442"/>
    </source>
</evidence>
<organism evidence="8 9">
    <name type="scientific">Croceivirga radicis</name>
    <dbReference type="NCBI Taxonomy" id="1929488"/>
    <lineage>
        <taxon>Bacteria</taxon>
        <taxon>Pseudomonadati</taxon>
        <taxon>Bacteroidota</taxon>
        <taxon>Flavobacteriia</taxon>
        <taxon>Flavobacteriales</taxon>
        <taxon>Flavobacteriaceae</taxon>
        <taxon>Croceivirga</taxon>
    </lineage>
</organism>
<keyword evidence="3" id="KW-0732">Signal</keyword>
<evidence type="ECO:0000259" key="7">
    <source>
        <dbReference type="Pfam" id="PF14322"/>
    </source>
</evidence>
<evidence type="ECO:0000313" key="9">
    <source>
        <dbReference type="Proteomes" id="UP000191680"/>
    </source>
</evidence>
<name>A0A1V6LP57_9FLAO</name>
<feature type="domain" description="RagB/SusD" evidence="6">
    <location>
        <begin position="420"/>
        <end position="612"/>
    </location>
</feature>
<evidence type="ECO:0000256" key="5">
    <source>
        <dbReference type="ARBA" id="ARBA00023237"/>
    </source>
</evidence>
<dbReference type="SUPFAM" id="SSF48452">
    <property type="entry name" value="TPR-like"/>
    <property type="match status" value="1"/>
</dbReference>
<reference evidence="8 9" key="1">
    <citation type="submission" date="2016-12" db="EMBL/GenBank/DDBJ databases">
        <authorList>
            <person name="Song W.-J."/>
            <person name="Kurnit D.M."/>
        </authorList>
    </citation>
    <scope>NUCLEOTIDE SEQUENCE [LARGE SCALE GENOMIC DNA]</scope>
    <source>
        <strain evidence="8 9">HSG9</strain>
    </source>
</reference>